<evidence type="ECO:0000256" key="3">
    <source>
        <dbReference type="ARBA" id="ARBA00022452"/>
    </source>
</evidence>
<keyword evidence="6 11" id="KW-0732">Signal</keyword>
<evidence type="ECO:0000256" key="8">
    <source>
        <dbReference type="ARBA" id="ARBA00023114"/>
    </source>
</evidence>
<comment type="subcellular location">
    <subcellularLocation>
        <location evidence="1">Cell outer membrane</location>
    </subcellularLocation>
</comment>
<dbReference type="Proteomes" id="UP000424752">
    <property type="component" value="Chromosome"/>
</dbReference>
<accession>A0A6I6EKX9</accession>
<dbReference type="Gene3D" id="2.40.160.40">
    <property type="entry name" value="monomeric porin ompg"/>
    <property type="match status" value="1"/>
</dbReference>
<keyword evidence="7" id="KW-0406">Ion transport</keyword>
<evidence type="ECO:0000256" key="7">
    <source>
        <dbReference type="ARBA" id="ARBA00023065"/>
    </source>
</evidence>
<dbReference type="PANTHER" id="PTHR38105">
    <property type="entry name" value="OUTER MEMBRANE PROTEIN-RELATED-RELATED"/>
    <property type="match status" value="1"/>
</dbReference>
<evidence type="ECO:0000256" key="10">
    <source>
        <dbReference type="ARBA" id="ARBA00023237"/>
    </source>
</evidence>
<dbReference type="GO" id="GO:0009279">
    <property type="term" value="C:cell outer membrane"/>
    <property type="evidence" value="ECO:0007669"/>
    <property type="project" value="UniProtKB-SubCell"/>
</dbReference>
<keyword evidence="2" id="KW-0813">Transport</keyword>
<evidence type="ECO:0000256" key="1">
    <source>
        <dbReference type="ARBA" id="ARBA00004442"/>
    </source>
</evidence>
<evidence type="ECO:0000313" key="13">
    <source>
        <dbReference type="Proteomes" id="UP000424752"/>
    </source>
</evidence>
<feature type="signal peptide" evidence="11">
    <location>
        <begin position="1"/>
        <end position="23"/>
    </location>
</feature>
<keyword evidence="5" id="KW-0812">Transmembrane</keyword>
<proteinExistence type="predicted"/>
<dbReference type="EMBL" id="CP046509">
    <property type="protein sequence ID" value="QGU88755.1"/>
    <property type="molecule type" value="Genomic_DNA"/>
</dbReference>
<dbReference type="AlphaFoldDB" id="A0A6I6EKX9"/>
<dbReference type="InterPro" id="IPR009331">
    <property type="entry name" value="Oligogalacturonate-sp_porin"/>
</dbReference>
<name>A0A6I6EKX9_9GAMM</name>
<sequence length="233" mass="27516">MNKDHTLLWLGAACVLYSSTAISAGGYIEAREAYNTASDKHELALRAGYGFENGAGIMYTNAYSTQRWDEFKTSYNEMEGWYPIYKPSPELTLQLGGIINSSKDGSGGAAYGDVNYKFTPDFNVTARYRYNHKNHDTINLLGDNDKNDVHQFIMYWNYRINESWSYTFEPDYYIVVNDYHQKNGRDNSWELNNKLTWNYTPHWKPYIELSWLDRWIDYSKEQYRIRLGVRYYF</sequence>
<evidence type="ECO:0000256" key="5">
    <source>
        <dbReference type="ARBA" id="ARBA00022692"/>
    </source>
</evidence>
<protein>
    <submittedName>
        <fullName evidence="12">Porin OmpL</fullName>
    </submittedName>
</protein>
<evidence type="ECO:0000256" key="4">
    <source>
        <dbReference type="ARBA" id="ARBA00022597"/>
    </source>
</evidence>
<keyword evidence="8" id="KW-0626">Porin</keyword>
<dbReference type="InterPro" id="IPR053713">
    <property type="entry name" value="Bact_OM_Channel_sf"/>
</dbReference>
<dbReference type="RefSeq" id="WP_156287858.1">
    <property type="nucleotide sequence ID" value="NZ_CP046509.1"/>
</dbReference>
<gene>
    <name evidence="12" type="primary">ompL</name>
    <name evidence="12" type="ORF">GN242_16655</name>
</gene>
<dbReference type="GO" id="GO:0015772">
    <property type="term" value="P:oligosaccharide transport"/>
    <property type="evidence" value="ECO:0007669"/>
    <property type="project" value="TreeGrafter"/>
</dbReference>
<dbReference type="KEGG" id="erwi:GN242_16655"/>
<feature type="chain" id="PRO_5026303697" evidence="11">
    <location>
        <begin position="24"/>
        <end position="233"/>
    </location>
</feature>
<evidence type="ECO:0000313" key="12">
    <source>
        <dbReference type="EMBL" id="QGU88755.1"/>
    </source>
</evidence>
<keyword evidence="10" id="KW-0998">Cell outer membrane</keyword>
<dbReference type="PANTHER" id="PTHR38105:SF2">
    <property type="entry name" value="N-ACETYLNEURAMINIC ACID OUTER MEMBRANE CHANNEL PROTEIN NANC-RELATED"/>
    <property type="match status" value="1"/>
</dbReference>
<dbReference type="GO" id="GO:0015288">
    <property type="term" value="F:porin activity"/>
    <property type="evidence" value="ECO:0007669"/>
    <property type="project" value="UniProtKB-KW"/>
</dbReference>
<evidence type="ECO:0000256" key="11">
    <source>
        <dbReference type="SAM" id="SignalP"/>
    </source>
</evidence>
<evidence type="ECO:0000256" key="6">
    <source>
        <dbReference type="ARBA" id="ARBA00022729"/>
    </source>
</evidence>
<organism evidence="12 13">
    <name type="scientific">Erwinia sorbitola</name>
    <dbReference type="NCBI Taxonomy" id="2681984"/>
    <lineage>
        <taxon>Bacteria</taxon>
        <taxon>Pseudomonadati</taxon>
        <taxon>Pseudomonadota</taxon>
        <taxon>Gammaproteobacteria</taxon>
        <taxon>Enterobacterales</taxon>
        <taxon>Erwiniaceae</taxon>
        <taxon>Erwinia</taxon>
    </lineage>
</organism>
<dbReference type="GO" id="GO:0006811">
    <property type="term" value="P:monoatomic ion transport"/>
    <property type="evidence" value="ECO:0007669"/>
    <property type="project" value="UniProtKB-KW"/>
</dbReference>
<reference evidence="12 13" key="1">
    <citation type="submission" date="2019-12" db="EMBL/GenBank/DDBJ databases">
        <title>Erwinia sp. nov., isolated from droppings of birds in the Qinghai-Tiebt plateau of China.</title>
        <authorList>
            <person name="Ge Y."/>
        </authorList>
    </citation>
    <scope>NUCLEOTIDE SEQUENCE [LARGE SCALE GENOMIC DNA]</scope>
    <source>
        <strain evidence="12 13">J780</strain>
    </source>
</reference>
<evidence type="ECO:0000256" key="2">
    <source>
        <dbReference type="ARBA" id="ARBA00022448"/>
    </source>
</evidence>
<keyword evidence="9" id="KW-0472">Membrane</keyword>
<keyword evidence="3" id="KW-1134">Transmembrane beta strand</keyword>
<dbReference type="GO" id="GO:0046930">
    <property type="term" value="C:pore complex"/>
    <property type="evidence" value="ECO:0007669"/>
    <property type="project" value="UniProtKB-KW"/>
</dbReference>
<keyword evidence="4" id="KW-0762">Sugar transport</keyword>
<evidence type="ECO:0000256" key="9">
    <source>
        <dbReference type="ARBA" id="ARBA00023136"/>
    </source>
</evidence>
<dbReference type="Pfam" id="PF06178">
    <property type="entry name" value="KdgM"/>
    <property type="match status" value="1"/>
</dbReference>
<dbReference type="SUPFAM" id="SSF56935">
    <property type="entry name" value="Porins"/>
    <property type="match status" value="1"/>
</dbReference>